<name>A0A975Y0U8_9ACTN</name>
<accession>A0A975Y0U8</accession>
<evidence type="ECO:0000259" key="2">
    <source>
        <dbReference type="Pfam" id="PF00582"/>
    </source>
</evidence>
<sequence length="191" mass="20582">MRRVFTGSVCAGMAGRAAVPVVSVPELWVPSDRPPEVLVGLDGSGDHRALLAHAFDEADRRNAALRVLHAWFVPAMYDNVIVDRVAQDEWEESASRIVDVELQPYRRAHPSVDVRIDVVHKRPADALVERAGHCTLLVVGRRGAAHGLTHLGSVTRAVIRESPCPVTIVAPAAVGTSGRDEAAVEEPVMSP</sequence>
<evidence type="ECO:0000256" key="1">
    <source>
        <dbReference type="ARBA" id="ARBA00008791"/>
    </source>
</evidence>
<feature type="domain" description="UspA" evidence="2">
    <location>
        <begin position="37"/>
        <end position="169"/>
    </location>
</feature>
<dbReference type="AlphaFoldDB" id="A0A975Y0U8"/>
<dbReference type="Proteomes" id="UP000683575">
    <property type="component" value="Chromosome"/>
</dbReference>
<dbReference type="Pfam" id="PF00582">
    <property type="entry name" value="Usp"/>
    <property type="match status" value="1"/>
</dbReference>
<keyword evidence="4" id="KW-1185">Reference proteome</keyword>
<gene>
    <name evidence="3" type="ORF">KRR39_03120</name>
</gene>
<reference evidence="3" key="1">
    <citation type="submission" date="2021-06" db="EMBL/GenBank/DDBJ databases">
        <title>Complete genome sequence of Nocardioides sp. G188.</title>
        <authorList>
            <person name="Im W.-T."/>
        </authorList>
    </citation>
    <scope>NUCLEOTIDE SEQUENCE</scope>
    <source>
        <strain evidence="3">G188</strain>
    </source>
</reference>
<dbReference type="InterPro" id="IPR006016">
    <property type="entry name" value="UspA"/>
</dbReference>
<dbReference type="EMBL" id="CP077062">
    <property type="protein sequence ID" value="QWZ08858.1"/>
    <property type="molecule type" value="Genomic_DNA"/>
</dbReference>
<evidence type="ECO:0000313" key="3">
    <source>
        <dbReference type="EMBL" id="QWZ08858.1"/>
    </source>
</evidence>
<dbReference type="KEGG" id="nps:KRR39_03120"/>
<dbReference type="PANTHER" id="PTHR46268:SF6">
    <property type="entry name" value="UNIVERSAL STRESS PROTEIN UP12"/>
    <property type="match status" value="1"/>
</dbReference>
<dbReference type="PANTHER" id="PTHR46268">
    <property type="entry name" value="STRESS RESPONSE PROTEIN NHAX"/>
    <property type="match status" value="1"/>
</dbReference>
<comment type="similarity">
    <text evidence="1">Belongs to the universal stress protein A family.</text>
</comment>
<proteinExistence type="inferred from homology"/>
<evidence type="ECO:0000313" key="4">
    <source>
        <dbReference type="Proteomes" id="UP000683575"/>
    </source>
</evidence>
<protein>
    <submittedName>
        <fullName evidence="3">Universal stress protein</fullName>
    </submittedName>
</protein>
<organism evidence="3 4">
    <name type="scientific">Nocardioides panacis</name>
    <dbReference type="NCBI Taxonomy" id="2849501"/>
    <lineage>
        <taxon>Bacteria</taxon>
        <taxon>Bacillati</taxon>
        <taxon>Actinomycetota</taxon>
        <taxon>Actinomycetes</taxon>
        <taxon>Propionibacteriales</taxon>
        <taxon>Nocardioidaceae</taxon>
        <taxon>Nocardioides</taxon>
    </lineage>
</organism>